<sequence length="457" mass="50587">MEGSSFRATPQRGSRVHRRTSRTTASEGFQGYQARKSPGRPKPPKVEERIVQQGDIGTYIAWFWNNVLHPTINLIFSILFPALLFLKPLMSFALAISILFALILGVRNFVASSATAVLSPICQIPGVSYLDLPFCASEPSGPVEFDRLMNVQSSFEDILSSSETALSLPVEMKHSEASIRDLKLVVKYSSLPSRNELEFEFTGFIDTAREASSSLTRFNSRIGSTVDHILSINRWTLRVLSELSAPSTTFGIVPTFLSPFQSKLNTGGLVRARYLEHTSAVEEKISTLILEAQALLKILDNLDARLDIIADIAARDGLTLSSSRDELLASLWTKLGGNRHSKKKLAEQLALLQQVSAYRRIAWAHVSNTVMKLQGIAAGLEDLRERVGAPDVLGVSEEAPLEMHLYNIQLAIERLEEQRGDTRNIERELQRKLLGQDGGELPTRKELPGVKAVEPAL</sequence>
<evidence type="ECO:0000313" key="4">
    <source>
        <dbReference type="Proteomes" id="UP000799429"/>
    </source>
</evidence>
<dbReference type="EMBL" id="MU006095">
    <property type="protein sequence ID" value="KAF2839418.1"/>
    <property type="molecule type" value="Genomic_DNA"/>
</dbReference>
<evidence type="ECO:0000313" key="3">
    <source>
        <dbReference type="EMBL" id="KAF2839418.1"/>
    </source>
</evidence>
<reference evidence="3" key="1">
    <citation type="journal article" date="2020" name="Stud. Mycol.">
        <title>101 Dothideomycetes genomes: a test case for predicting lifestyles and emergence of pathogens.</title>
        <authorList>
            <person name="Haridas S."/>
            <person name="Albert R."/>
            <person name="Binder M."/>
            <person name="Bloem J."/>
            <person name="Labutti K."/>
            <person name="Salamov A."/>
            <person name="Andreopoulos B."/>
            <person name="Baker S."/>
            <person name="Barry K."/>
            <person name="Bills G."/>
            <person name="Bluhm B."/>
            <person name="Cannon C."/>
            <person name="Castanera R."/>
            <person name="Culley D."/>
            <person name="Daum C."/>
            <person name="Ezra D."/>
            <person name="Gonzalez J."/>
            <person name="Henrissat B."/>
            <person name="Kuo A."/>
            <person name="Liang C."/>
            <person name="Lipzen A."/>
            <person name="Lutzoni F."/>
            <person name="Magnuson J."/>
            <person name="Mondo S."/>
            <person name="Nolan M."/>
            <person name="Ohm R."/>
            <person name="Pangilinan J."/>
            <person name="Park H.-J."/>
            <person name="Ramirez L."/>
            <person name="Alfaro M."/>
            <person name="Sun H."/>
            <person name="Tritt A."/>
            <person name="Yoshinaga Y."/>
            <person name="Zwiers L.-H."/>
            <person name="Turgeon B."/>
            <person name="Goodwin S."/>
            <person name="Spatafora J."/>
            <person name="Crous P."/>
            <person name="Grigoriev I."/>
        </authorList>
    </citation>
    <scope>NUCLEOTIDE SEQUENCE</scope>
    <source>
        <strain evidence="3">CBS 101060</strain>
    </source>
</reference>
<dbReference type="OrthoDB" id="4179406at2759"/>
<feature type="region of interest" description="Disordered" evidence="1">
    <location>
        <begin position="436"/>
        <end position="457"/>
    </location>
</feature>
<evidence type="ECO:0000256" key="1">
    <source>
        <dbReference type="SAM" id="MobiDB-lite"/>
    </source>
</evidence>
<organism evidence="3 4">
    <name type="scientific">Patellaria atrata CBS 101060</name>
    <dbReference type="NCBI Taxonomy" id="1346257"/>
    <lineage>
        <taxon>Eukaryota</taxon>
        <taxon>Fungi</taxon>
        <taxon>Dikarya</taxon>
        <taxon>Ascomycota</taxon>
        <taxon>Pezizomycotina</taxon>
        <taxon>Dothideomycetes</taxon>
        <taxon>Dothideomycetes incertae sedis</taxon>
        <taxon>Patellariales</taxon>
        <taxon>Patellariaceae</taxon>
        <taxon>Patellaria</taxon>
    </lineage>
</organism>
<dbReference type="Proteomes" id="UP000799429">
    <property type="component" value="Unassembled WGS sequence"/>
</dbReference>
<evidence type="ECO:0000256" key="2">
    <source>
        <dbReference type="SAM" id="Phobius"/>
    </source>
</evidence>
<accession>A0A9P4SD44</accession>
<protein>
    <submittedName>
        <fullName evidence="3">Uncharacterized protein</fullName>
    </submittedName>
</protein>
<name>A0A9P4SD44_9PEZI</name>
<feature type="transmembrane region" description="Helical" evidence="2">
    <location>
        <begin position="67"/>
        <end position="85"/>
    </location>
</feature>
<keyword evidence="2" id="KW-1133">Transmembrane helix</keyword>
<feature type="region of interest" description="Disordered" evidence="1">
    <location>
        <begin position="1"/>
        <end position="46"/>
    </location>
</feature>
<dbReference type="AlphaFoldDB" id="A0A9P4SD44"/>
<keyword evidence="4" id="KW-1185">Reference proteome</keyword>
<gene>
    <name evidence="3" type="ORF">M501DRAFT_933886</name>
</gene>
<feature type="transmembrane region" description="Helical" evidence="2">
    <location>
        <begin position="92"/>
        <end position="110"/>
    </location>
</feature>
<proteinExistence type="predicted"/>
<keyword evidence="2" id="KW-0812">Transmembrane</keyword>
<comment type="caution">
    <text evidence="3">The sequence shown here is derived from an EMBL/GenBank/DDBJ whole genome shotgun (WGS) entry which is preliminary data.</text>
</comment>
<feature type="compositionally biased region" description="Polar residues" evidence="1">
    <location>
        <begin position="1"/>
        <end position="12"/>
    </location>
</feature>
<keyword evidence="2" id="KW-0472">Membrane</keyword>